<keyword evidence="1" id="KW-1133">Transmembrane helix</keyword>
<dbReference type="RefSeq" id="WP_013821957.1">
    <property type="nucleotide sequence ID" value="NC_015573.1"/>
</dbReference>
<proteinExistence type="predicted"/>
<evidence type="ECO:0000256" key="1">
    <source>
        <dbReference type="SAM" id="Phobius"/>
    </source>
</evidence>
<accession>A0AAU8PLT9</accession>
<keyword evidence="1" id="KW-0812">Transmembrane</keyword>
<name>A0AAU8PLT9_DESK7</name>
<sequence>MLDKVIMLPFSMFVIFLFAFTGVVGVVMFGQWCMVQNQAQMVATSMGKWGGYTAEAESAVNEFANQINCPRSQVKVQVSDTGPVPWGKTVWARVSVPFQFRVGQLNIGTYTLPGYGQSVSTYLPGAYNVSYISP</sequence>
<dbReference type="EMBL" id="CP002770">
    <property type="protein sequence ID" value="AEG14442.1"/>
    <property type="molecule type" value="Genomic_DNA"/>
</dbReference>
<dbReference type="Proteomes" id="UP000009229">
    <property type="component" value="Chromosome"/>
</dbReference>
<keyword evidence="3" id="KW-1185">Reference proteome</keyword>
<evidence type="ECO:0008006" key="4">
    <source>
        <dbReference type="Google" id="ProtNLM"/>
    </source>
</evidence>
<gene>
    <name evidence="2" type="ordered locus">Desku_0842</name>
</gene>
<dbReference type="AlphaFoldDB" id="A0AAU8PLT9"/>
<evidence type="ECO:0000313" key="3">
    <source>
        <dbReference type="Proteomes" id="UP000009229"/>
    </source>
</evidence>
<evidence type="ECO:0000313" key="2">
    <source>
        <dbReference type="EMBL" id="AEG14442.1"/>
    </source>
</evidence>
<reference evidence="3" key="1">
    <citation type="submission" date="2011-05" db="EMBL/GenBank/DDBJ databases">
        <title>Complete sequence of Desulfotomaculum kuznetsovii DSM 6115.</title>
        <authorList>
            <person name="Lucas S."/>
            <person name="Han J."/>
            <person name="Lapidus A."/>
            <person name="Cheng J.-F."/>
            <person name="Goodwin L."/>
            <person name="Pitluck S."/>
            <person name="Peters L."/>
            <person name="Mikhailova N."/>
            <person name="Lu M."/>
            <person name="Saunders E."/>
            <person name="Han C."/>
            <person name="Tapia R."/>
            <person name="Land M."/>
            <person name="Hauser L."/>
            <person name="Kyrpides N."/>
            <person name="Ivanova N."/>
            <person name="Pagani I."/>
            <person name="Nazina T."/>
            <person name="Ivanova A."/>
            <person name="Parshina S."/>
            <person name="Kuever J."/>
            <person name="Muyzer G."/>
            <person name="Plugge C."/>
            <person name="Stams A."/>
            <person name="Woyke T."/>
        </authorList>
    </citation>
    <scope>NUCLEOTIDE SEQUENCE [LARGE SCALE GENOMIC DNA]</scope>
    <source>
        <strain evidence="3">DSM 6115 / VKM B-1805 / 17</strain>
    </source>
</reference>
<dbReference type="KEGG" id="dku:Desku_0842"/>
<keyword evidence="1" id="KW-0472">Membrane</keyword>
<protein>
    <recommendedName>
        <fullName evidence="4">TadE family protein</fullName>
    </recommendedName>
</protein>
<feature type="transmembrane region" description="Helical" evidence="1">
    <location>
        <begin position="6"/>
        <end position="29"/>
    </location>
</feature>
<organism evidence="2 3">
    <name type="scientific">Desulfofundulus kuznetsovii (strain DSM 6115 / VKM B-1805 / 17)</name>
    <name type="common">Desulfotomaculum kuznetsovii</name>
    <dbReference type="NCBI Taxonomy" id="760568"/>
    <lineage>
        <taxon>Bacteria</taxon>
        <taxon>Bacillati</taxon>
        <taxon>Bacillota</taxon>
        <taxon>Clostridia</taxon>
        <taxon>Eubacteriales</taxon>
        <taxon>Peptococcaceae</taxon>
        <taxon>Desulfofundulus</taxon>
    </lineage>
</organism>